<evidence type="ECO:0008006" key="4">
    <source>
        <dbReference type="Google" id="ProtNLM"/>
    </source>
</evidence>
<evidence type="ECO:0000313" key="3">
    <source>
        <dbReference type="Proteomes" id="UP000236641"/>
    </source>
</evidence>
<feature type="chain" id="PRO_5014363013" description="Secretion system C-terminal sorting domain-containing protein" evidence="1">
    <location>
        <begin position="26"/>
        <end position="272"/>
    </location>
</feature>
<evidence type="ECO:0000313" key="2">
    <source>
        <dbReference type="EMBL" id="PNQ72383.1"/>
    </source>
</evidence>
<name>A0A2K1DWJ8_9FLAO</name>
<protein>
    <recommendedName>
        <fullName evidence="4">Secretion system C-terminal sorting domain-containing protein</fullName>
    </recommendedName>
</protein>
<reference evidence="2 3" key="1">
    <citation type="submission" date="2018-01" db="EMBL/GenBank/DDBJ databases">
        <title>The draft genome of Hanstruepera neustonica JCM19743.</title>
        <authorList>
            <person name="He R.-H."/>
            <person name="Du Z.-J."/>
        </authorList>
    </citation>
    <scope>NUCLEOTIDE SEQUENCE [LARGE SCALE GENOMIC DNA]</scope>
    <source>
        <strain evidence="2 3">JCM19743</strain>
    </source>
</reference>
<dbReference type="RefSeq" id="WP_123912671.1">
    <property type="nucleotide sequence ID" value="NZ_POWF01000008.1"/>
</dbReference>
<dbReference type="AlphaFoldDB" id="A0A2K1DWJ8"/>
<proteinExistence type="predicted"/>
<dbReference type="Proteomes" id="UP000236641">
    <property type="component" value="Unassembled WGS sequence"/>
</dbReference>
<evidence type="ECO:0000256" key="1">
    <source>
        <dbReference type="SAM" id="SignalP"/>
    </source>
</evidence>
<keyword evidence="3" id="KW-1185">Reference proteome</keyword>
<dbReference type="EMBL" id="POWF01000008">
    <property type="protein sequence ID" value="PNQ72383.1"/>
    <property type="molecule type" value="Genomic_DNA"/>
</dbReference>
<gene>
    <name evidence="2" type="ORF">C1T31_11345</name>
</gene>
<sequence>MKLITNYYLALFVCFFNLIAFSNNASGINFNSNMTMQRVRIDFESPNGYVRPLLLGFTTDNSATDGVDYGYDGANFDQFPDDMFWLIENQNYVIQGVGAFDNSKQYPLALFLENSGTINITLNSLENFDTTIDVFLFDSILGTYTAISDSEFSIDMEAGEYLNRFYIAFSNPNNISTDTDDNAVLSIDDHELKAMSIDYYSASKEINISLSNTSSRISEVNLFHVNGQKIYGHIPNPNVRKIQIPMHQASSRYIIVEVLATYGTQRKLIAVY</sequence>
<comment type="caution">
    <text evidence="2">The sequence shown here is derived from an EMBL/GenBank/DDBJ whole genome shotgun (WGS) entry which is preliminary data.</text>
</comment>
<keyword evidence="1" id="KW-0732">Signal</keyword>
<accession>A0A2K1DWJ8</accession>
<organism evidence="2 3">
    <name type="scientific">Hanstruepera neustonica</name>
    <dbReference type="NCBI Taxonomy" id="1445657"/>
    <lineage>
        <taxon>Bacteria</taxon>
        <taxon>Pseudomonadati</taxon>
        <taxon>Bacteroidota</taxon>
        <taxon>Flavobacteriia</taxon>
        <taxon>Flavobacteriales</taxon>
        <taxon>Flavobacteriaceae</taxon>
        <taxon>Hanstruepera</taxon>
    </lineage>
</organism>
<feature type="signal peptide" evidence="1">
    <location>
        <begin position="1"/>
        <end position="25"/>
    </location>
</feature>
<dbReference type="OrthoDB" id="1418027at2"/>